<dbReference type="InterPro" id="IPR048511">
    <property type="entry name" value="TMEM106_N"/>
</dbReference>
<dbReference type="OrthoDB" id="508875at2759"/>
<feature type="transmembrane region" description="Helical" evidence="6">
    <location>
        <begin position="92"/>
        <end position="115"/>
    </location>
</feature>
<dbReference type="Pfam" id="PF21002">
    <property type="entry name" value="TMEM106_N"/>
    <property type="match status" value="1"/>
</dbReference>
<reference evidence="9" key="1">
    <citation type="journal article" date="2019" name="bioRxiv">
        <title>The Genome of the Zebra Mussel, Dreissena polymorpha: A Resource for Invasive Species Research.</title>
        <authorList>
            <person name="McCartney M.A."/>
            <person name="Auch B."/>
            <person name="Kono T."/>
            <person name="Mallez S."/>
            <person name="Zhang Y."/>
            <person name="Obille A."/>
            <person name="Becker A."/>
            <person name="Abrahante J.E."/>
            <person name="Garbe J."/>
            <person name="Badalamenti J.P."/>
            <person name="Herman A."/>
            <person name="Mangelson H."/>
            <person name="Liachko I."/>
            <person name="Sullivan S."/>
            <person name="Sone E.D."/>
            <person name="Koren S."/>
            <person name="Silverstein K.A.T."/>
            <person name="Beckman K.B."/>
            <person name="Gohl D.M."/>
        </authorList>
    </citation>
    <scope>NUCLEOTIDE SEQUENCE</scope>
    <source>
        <strain evidence="9">Duluth1</strain>
        <tissue evidence="9">Whole animal</tissue>
    </source>
</reference>
<dbReference type="InterPro" id="IPR009790">
    <property type="entry name" value="TMEM106"/>
</dbReference>
<dbReference type="Pfam" id="PF07092">
    <property type="entry name" value="TMEM106"/>
    <property type="match status" value="1"/>
</dbReference>
<proteinExistence type="inferred from homology"/>
<dbReference type="PANTHER" id="PTHR28556:SF4">
    <property type="entry name" value="TRANSMEMBRANE PROTEIN 106A"/>
    <property type="match status" value="1"/>
</dbReference>
<evidence type="ECO:0000256" key="4">
    <source>
        <dbReference type="ARBA" id="ARBA00022989"/>
    </source>
</evidence>
<dbReference type="InterPro" id="IPR048509">
    <property type="entry name" value="TMEM106_C"/>
</dbReference>
<evidence type="ECO:0000259" key="8">
    <source>
        <dbReference type="Pfam" id="PF21002"/>
    </source>
</evidence>
<dbReference type="GO" id="GO:0012505">
    <property type="term" value="C:endomembrane system"/>
    <property type="evidence" value="ECO:0007669"/>
    <property type="project" value="UniProtKB-SubCell"/>
</dbReference>
<comment type="caution">
    <text evidence="9">The sequence shown here is derived from an EMBL/GenBank/DDBJ whole genome shotgun (WGS) entry which is preliminary data.</text>
</comment>
<dbReference type="PANTHER" id="PTHR28556">
    <property type="entry name" value="TRANSMEMBRANE PROTEIN 106B"/>
    <property type="match status" value="1"/>
</dbReference>
<keyword evidence="4 6" id="KW-1133">Transmembrane helix</keyword>
<evidence type="ECO:0000256" key="3">
    <source>
        <dbReference type="ARBA" id="ARBA00022692"/>
    </source>
</evidence>
<keyword evidence="3 6" id="KW-0812">Transmembrane</keyword>
<evidence type="ECO:0008006" key="11">
    <source>
        <dbReference type="Google" id="ProtNLM"/>
    </source>
</evidence>
<evidence type="ECO:0000256" key="5">
    <source>
        <dbReference type="ARBA" id="ARBA00023136"/>
    </source>
</evidence>
<comment type="subcellular location">
    <subcellularLocation>
        <location evidence="1">Endomembrane system</location>
    </subcellularLocation>
</comment>
<evidence type="ECO:0000313" key="10">
    <source>
        <dbReference type="Proteomes" id="UP000828390"/>
    </source>
</evidence>
<evidence type="ECO:0000256" key="2">
    <source>
        <dbReference type="ARBA" id="ARBA00008111"/>
    </source>
</evidence>
<feature type="domain" description="Transmembrane protein 106 C-terminal" evidence="7">
    <location>
        <begin position="134"/>
        <end position="258"/>
    </location>
</feature>
<accession>A0A9D4C8Z2</accession>
<organism evidence="9 10">
    <name type="scientific">Dreissena polymorpha</name>
    <name type="common">Zebra mussel</name>
    <name type="synonym">Mytilus polymorpha</name>
    <dbReference type="NCBI Taxonomy" id="45954"/>
    <lineage>
        <taxon>Eukaryota</taxon>
        <taxon>Metazoa</taxon>
        <taxon>Spiralia</taxon>
        <taxon>Lophotrochozoa</taxon>
        <taxon>Mollusca</taxon>
        <taxon>Bivalvia</taxon>
        <taxon>Autobranchia</taxon>
        <taxon>Heteroconchia</taxon>
        <taxon>Euheterodonta</taxon>
        <taxon>Imparidentia</taxon>
        <taxon>Neoheterodontei</taxon>
        <taxon>Myida</taxon>
        <taxon>Dreissenoidea</taxon>
        <taxon>Dreissenidae</taxon>
        <taxon>Dreissena</taxon>
    </lineage>
</organism>
<feature type="domain" description="Transmembrane protein 106 N-terminal" evidence="8">
    <location>
        <begin position="54"/>
        <end position="92"/>
    </location>
</feature>
<keyword evidence="10" id="KW-1185">Reference proteome</keyword>
<reference evidence="9" key="2">
    <citation type="submission" date="2020-11" db="EMBL/GenBank/DDBJ databases">
        <authorList>
            <person name="McCartney M.A."/>
            <person name="Auch B."/>
            <person name="Kono T."/>
            <person name="Mallez S."/>
            <person name="Becker A."/>
            <person name="Gohl D.M."/>
            <person name="Silverstein K.A.T."/>
            <person name="Koren S."/>
            <person name="Bechman K.B."/>
            <person name="Herman A."/>
            <person name="Abrahante J.E."/>
            <person name="Garbe J."/>
        </authorList>
    </citation>
    <scope>NUCLEOTIDE SEQUENCE</scope>
    <source>
        <strain evidence="9">Duluth1</strain>
        <tissue evidence="9">Whole animal</tissue>
    </source>
</reference>
<dbReference type="EMBL" id="JAIWYP010000013">
    <property type="protein sequence ID" value="KAH3719220.1"/>
    <property type="molecule type" value="Genomic_DNA"/>
</dbReference>
<protein>
    <recommendedName>
        <fullName evidence="11">Transmembrane protein 106B</fullName>
    </recommendedName>
</protein>
<comment type="similarity">
    <text evidence="2">Belongs to the TMEM106 family.</text>
</comment>
<sequence>MMDCLRSQESSSVNNSHSGRYRTFSDGAISPTGPTDHALDMAGSDMAGYTELLQGSVPCPTCRGVGSIPKEQEGMLVALIPMKDSRLRPRRTHIWVCLAVFVSLTVAGLLIFFILPRSVNITTTQPYLDPVGPVYINVPEGVVTFKLRNRFNVSNQNYFEITVNSVLMTVLYDTKVLAETKNTSLIAIPMRSNRLYNVDIGITFDRANQMDYMVYSCQNPIRWAHELVMLFQFTCSYSVLGHSEESTLNTYQFVSCYSDIKPSTIAPVITTTNSTTTTVTTRPAPTAVTASNVTNVPP</sequence>
<evidence type="ECO:0000256" key="1">
    <source>
        <dbReference type="ARBA" id="ARBA00004308"/>
    </source>
</evidence>
<evidence type="ECO:0000259" key="7">
    <source>
        <dbReference type="Pfam" id="PF07092"/>
    </source>
</evidence>
<name>A0A9D4C8Z2_DREPO</name>
<dbReference type="Proteomes" id="UP000828390">
    <property type="component" value="Unassembled WGS sequence"/>
</dbReference>
<evidence type="ECO:0000256" key="6">
    <source>
        <dbReference type="SAM" id="Phobius"/>
    </source>
</evidence>
<gene>
    <name evidence="9" type="ORF">DPMN_062052</name>
</gene>
<evidence type="ECO:0000313" key="9">
    <source>
        <dbReference type="EMBL" id="KAH3719220.1"/>
    </source>
</evidence>
<keyword evidence="5 6" id="KW-0472">Membrane</keyword>
<dbReference type="AlphaFoldDB" id="A0A9D4C8Z2"/>